<name>A0A3D8SBT5_9EURO</name>
<accession>A0A3D8SBT5</accession>
<dbReference type="EMBL" id="PVWQ01000004">
    <property type="protein sequence ID" value="RDW83822.1"/>
    <property type="molecule type" value="Genomic_DNA"/>
</dbReference>
<sequence length="559" mass="63897">MRSNLPISYCNICGGPFESANLRRWSTVRDGVDKERCWDDSCGGECYENGFMTESEDDGGCNPDCHGLDCSTQRGYFGWILEDKDIRWLDDVRMICHANHPAADEEIDEEGVSLSGIGVYTQLEGLHIAGAAIPNLHPNTDGFLVHGRCVETLCKVRKASKSKYPESTLSRLFITMQSSPLKRRVNVIDWNDPRTTRGEVEMFQKEERWLAFYGHEWLVMDTDTIIDYTTRIEHAASAEVVQENSPTWGPEIQRSRPEDCFSILPLEIPHMIMKHLPSSSVLNLSIASPTFHAASRHLPQSFWKSRLDHRYRWLINYDEFSETLAKVQGPINYYALLKEFEDLSADVEDEGDEDHPATNTFGLRNWRRIWNCCEAILDKIVSTTAVNRDGTISLLQPPSIPPTTIEELCFWPALSSLSVSFARPGKKGFRGFEATLKDRYLRSHDDPELETVGDNWNYDYIDGRNRKSGFRLDTEQKEIIAGMTRCFDVDGKLVGLVFHTFQKRTQRKRNFPLGTINPRNGRTVQTMRPSDRHQAKSLRVTFVGGIMEDVELNFGYIFP</sequence>
<feature type="domain" description="F-box" evidence="1">
    <location>
        <begin position="258"/>
        <end position="306"/>
    </location>
</feature>
<keyword evidence="3" id="KW-1185">Reference proteome</keyword>
<comment type="caution">
    <text evidence="2">The sequence shown here is derived from an EMBL/GenBank/DDBJ whole genome shotgun (WGS) entry which is preliminary data.</text>
</comment>
<dbReference type="STRING" id="1810919.A0A3D8SBT5"/>
<dbReference type="OrthoDB" id="5273847at2759"/>
<dbReference type="InterPro" id="IPR036047">
    <property type="entry name" value="F-box-like_dom_sf"/>
</dbReference>
<reference evidence="2 3" key="1">
    <citation type="journal article" date="2018" name="IMA Fungus">
        <title>IMA Genome-F 9: Draft genome sequence of Annulohypoxylon stygium, Aspergillus mulundensis, Berkeleyomyces basicola (syn. Thielaviopsis basicola), Ceratocystis smalleyi, two Cercospora beticola strains, Coleophoma cylindrospora, Fusarium fracticaudum, Phialophora cf. hyalina, and Morchella septimelata.</title>
        <authorList>
            <person name="Wingfield B.D."/>
            <person name="Bills G.F."/>
            <person name="Dong Y."/>
            <person name="Huang W."/>
            <person name="Nel W.J."/>
            <person name="Swalarsk-Parry B.S."/>
            <person name="Vaghefi N."/>
            <person name="Wilken P.M."/>
            <person name="An Z."/>
            <person name="de Beer Z.W."/>
            <person name="De Vos L."/>
            <person name="Chen L."/>
            <person name="Duong T.A."/>
            <person name="Gao Y."/>
            <person name="Hammerbacher A."/>
            <person name="Kikkert J.R."/>
            <person name="Li Y."/>
            <person name="Li H."/>
            <person name="Li K."/>
            <person name="Li Q."/>
            <person name="Liu X."/>
            <person name="Ma X."/>
            <person name="Naidoo K."/>
            <person name="Pethybridge S.J."/>
            <person name="Sun J."/>
            <person name="Steenkamp E.T."/>
            <person name="van der Nest M.A."/>
            <person name="van Wyk S."/>
            <person name="Wingfield M.J."/>
            <person name="Xiong C."/>
            <person name="Yue Q."/>
            <person name="Zhang X."/>
        </authorList>
    </citation>
    <scope>NUCLEOTIDE SEQUENCE [LARGE SCALE GENOMIC DNA]</scope>
    <source>
        <strain evidence="2 3">DSM 5745</strain>
    </source>
</reference>
<dbReference type="SUPFAM" id="SSF81383">
    <property type="entry name" value="F-box domain"/>
    <property type="match status" value="1"/>
</dbReference>
<dbReference type="GeneID" id="38114518"/>
<organism evidence="2 3">
    <name type="scientific">Aspergillus mulundensis</name>
    <dbReference type="NCBI Taxonomy" id="1810919"/>
    <lineage>
        <taxon>Eukaryota</taxon>
        <taxon>Fungi</taxon>
        <taxon>Dikarya</taxon>
        <taxon>Ascomycota</taxon>
        <taxon>Pezizomycotina</taxon>
        <taxon>Eurotiomycetes</taxon>
        <taxon>Eurotiomycetidae</taxon>
        <taxon>Eurotiales</taxon>
        <taxon>Aspergillaceae</taxon>
        <taxon>Aspergillus</taxon>
        <taxon>Aspergillus subgen. Nidulantes</taxon>
    </lineage>
</organism>
<dbReference type="AlphaFoldDB" id="A0A3D8SBT5"/>
<dbReference type="RefSeq" id="XP_026605160.1">
    <property type="nucleotide sequence ID" value="XM_026746164.1"/>
</dbReference>
<evidence type="ECO:0000313" key="2">
    <source>
        <dbReference type="EMBL" id="RDW83822.1"/>
    </source>
</evidence>
<dbReference type="Proteomes" id="UP000256690">
    <property type="component" value="Unassembled WGS sequence"/>
</dbReference>
<evidence type="ECO:0000313" key="3">
    <source>
        <dbReference type="Proteomes" id="UP000256690"/>
    </source>
</evidence>
<gene>
    <name evidence="2" type="ORF">DSM5745_04148</name>
</gene>
<protein>
    <recommendedName>
        <fullName evidence="1">F-box domain-containing protein</fullName>
    </recommendedName>
</protein>
<evidence type="ECO:0000259" key="1">
    <source>
        <dbReference type="PROSITE" id="PS50181"/>
    </source>
</evidence>
<proteinExistence type="predicted"/>
<dbReference type="PROSITE" id="PS50181">
    <property type="entry name" value="FBOX"/>
    <property type="match status" value="1"/>
</dbReference>
<dbReference type="InterPro" id="IPR001810">
    <property type="entry name" value="F-box_dom"/>
</dbReference>